<organism evidence="3 4">
    <name type="scientific">Photorhabdus hindustanensis</name>
    <dbReference type="NCBI Taxonomy" id="2918802"/>
    <lineage>
        <taxon>Bacteria</taxon>
        <taxon>Pseudomonadati</taxon>
        <taxon>Pseudomonadota</taxon>
        <taxon>Gammaproteobacteria</taxon>
        <taxon>Enterobacterales</taxon>
        <taxon>Morganellaceae</taxon>
        <taxon>Photorhabdus</taxon>
    </lineage>
</organism>
<dbReference type="GO" id="GO:0015643">
    <property type="term" value="F:toxic substance binding"/>
    <property type="evidence" value="ECO:0007669"/>
    <property type="project" value="InterPro"/>
</dbReference>
<dbReference type="SUPFAM" id="SSF47345">
    <property type="entry name" value="Colicin E immunity proteins"/>
    <property type="match status" value="1"/>
</dbReference>
<dbReference type="Gene3D" id="1.10.1200.20">
    <property type="entry name" value="Colicin E immunity protein"/>
    <property type="match status" value="1"/>
</dbReference>
<gene>
    <name evidence="3" type="ORF">C6H66_05095</name>
</gene>
<evidence type="ECO:0000313" key="3">
    <source>
        <dbReference type="EMBL" id="PQQ28047.1"/>
    </source>
</evidence>
<dbReference type="GO" id="GO:0030153">
    <property type="term" value="P:bacteriocin immunity"/>
    <property type="evidence" value="ECO:0007669"/>
    <property type="project" value="UniProtKB-KW"/>
</dbReference>
<sequence>MKLKEKLEDYTESEFLEFARKVCNADYATEDEASVAVQDFIRLSEHPDGTDILFYPSPGQDDSPEEIVKQIKEWRARNGKPGFKK</sequence>
<dbReference type="InterPro" id="IPR000290">
    <property type="entry name" value="Colicin_pyocin"/>
</dbReference>
<keyword evidence="4" id="KW-1185">Reference proteome</keyword>
<reference evidence="3 4" key="1">
    <citation type="submission" date="2018-02" db="EMBL/GenBank/DDBJ databases">
        <title>Five New Genomes of Indian Photorhabdus Isolates TSA.</title>
        <authorList>
            <person name="Dubay B."/>
            <person name="Somvanshi V.S."/>
        </authorList>
    </citation>
    <scope>NUCLEOTIDE SEQUENCE [LARGE SCALE GENOMIC DNA]</scope>
    <source>
        <strain evidence="3 4">H1</strain>
    </source>
</reference>
<comment type="caution">
    <text evidence="3">The sequence shown here is derived from an EMBL/GenBank/DDBJ whole genome shotgun (WGS) entry which is preliminary data.</text>
</comment>
<dbReference type="AlphaFoldDB" id="A0A2S8Q695"/>
<name>A0A2S8Q695_9GAMM</name>
<evidence type="ECO:0000256" key="1">
    <source>
        <dbReference type="ARBA" id="ARBA00009346"/>
    </source>
</evidence>
<keyword evidence="2" id="KW-0079">Bacteriocin immunity</keyword>
<dbReference type="CDD" id="cd16363">
    <property type="entry name" value="Col_Im_like"/>
    <property type="match status" value="1"/>
</dbReference>
<evidence type="ECO:0000256" key="2">
    <source>
        <dbReference type="ARBA" id="ARBA00023025"/>
    </source>
</evidence>
<accession>A0A2S8Q695</accession>
<dbReference type="EMBL" id="PUWT01000012">
    <property type="protein sequence ID" value="PQQ28047.1"/>
    <property type="molecule type" value="Genomic_DNA"/>
</dbReference>
<evidence type="ECO:0000313" key="4">
    <source>
        <dbReference type="Proteomes" id="UP000239550"/>
    </source>
</evidence>
<dbReference type="RefSeq" id="WP_105394972.1">
    <property type="nucleotide sequence ID" value="NZ_CAWNTA010000024.1"/>
</dbReference>
<dbReference type="Proteomes" id="UP000239550">
    <property type="component" value="Unassembled WGS sequence"/>
</dbReference>
<dbReference type="InterPro" id="IPR035900">
    <property type="entry name" value="Colicin_E_sf"/>
</dbReference>
<proteinExistence type="inferred from homology"/>
<comment type="similarity">
    <text evidence="1">Belongs to the colicins ColE2/ColE8/ColE9 and pyocins S1/S2 family.</text>
</comment>
<dbReference type="PRINTS" id="PR01299">
    <property type="entry name" value="PYOCIN"/>
</dbReference>
<protein>
    <submittedName>
        <fullName evidence="3">Bacteriocin immunity protein</fullName>
    </submittedName>
</protein>
<dbReference type="Pfam" id="PF01320">
    <property type="entry name" value="Colicin_Pyocin"/>
    <property type="match status" value="1"/>
</dbReference>